<dbReference type="Pfam" id="PF06585">
    <property type="entry name" value="JHBP"/>
    <property type="match status" value="1"/>
</dbReference>
<dbReference type="GeneID" id="105211473"/>
<name>A0A0A1X2N7_ZEUCU</name>
<dbReference type="OrthoDB" id="6370791at2759"/>
<dbReference type="InterPro" id="IPR010562">
    <property type="entry name" value="Haemolymph_juvenile_hormone-bd"/>
</dbReference>
<evidence type="ECO:0000256" key="1">
    <source>
        <dbReference type="SAM" id="SignalP"/>
    </source>
</evidence>
<keyword evidence="1" id="KW-0732">Signal</keyword>
<dbReference type="InterPro" id="IPR038606">
    <property type="entry name" value="To_sf"/>
</dbReference>
<proteinExistence type="predicted"/>
<reference evidence="2" key="2">
    <citation type="journal article" date="2015" name="Gigascience">
        <title>Reconstructing a comprehensive transcriptome assembly of a white-pupal translocated strain of the pest fruit fly Bactrocera cucurbitae.</title>
        <authorList>
            <person name="Sim S.B."/>
            <person name="Calla B."/>
            <person name="Hall B."/>
            <person name="DeRego T."/>
            <person name="Geib S.M."/>
        </authorList>
    </citation>
    <scope>NUCLEOTIDE SEQUENCE</scope>
</reference>
<sequence>MKIALVLLAVVGLASATQVADTYASRSISSVAIDAIENLRDEMPCGFPALGIPPLAPLKIPHKEVNIDTEALQLQGVVDNFRLNGLNDFDIDEMKINAITSKVNFRFIFRNVNVDTQYDLRLLLKKAGFTINMVGSGPAKFAIKNMDIKGVLKYSLGIVSGKLKLKTLNIRTHIGEVESDIEGIMGEGGINEKMNEALAEIVEVAVNENEDMIAETIESLAVPMVNDALADMTLGDMIGAVGGGGDDGEKEKCIPPTD</sequence>
<dbReference type="Gene3D" id="3.15.10.30">
    <property type="entry name" value="Haemolymph juvenile hormone binding protein"/>
    <property type="match status" value="1"/>
</dbReference>
<dbReference type="SMART" id="SM00700">
    <property type="entry name" value="JHBP"/>
    <property type="match status" value="1"/>
</dbReference>
<organism evidence="2">
    <name type="scientific">Zeugodacus cucurbitae</name>
    <name type="common">Melon fruit fly</name>
    <name type="synonym">Bactrocera cucurbitae</name>
    <dbReference type="NCBI Taxonomy" id="28588"/>
    <lineage>
        <taxon>Eukaryota</taxon>
        <taxon>Metazoa</taxon>
        <taxon>Ecdysozoa</taxon>
        <taxon>Arthropoda</taxon>
        <taxon>Hexapoda</taxon>
        <taxon>Insecta</taxon>
        <taxon>Pterygota</taxon>
        <taxon>Neoptera</taxon>
        <taxon>Endopterygota</taxon>
        <taxon>Diptera</taxon>
        <taxon>Brachycera</taxon>
        <taxon>Muscomorpha</taxon>
        <taxon>Tephritoidea</taxon>
        <taxon>Tephritidae</taxon>
        <taxon>Zeugodacus</taxon>
        <taxon>Zeugodacus</taxon>
    </lineage>
</organism>
<feature type="signal peptide" evidence="1">
    <location>
        <begin position="1"/>
        <end position="16"/>
    </location>
</feature>
<dbReference type="PANTHER" id="PTHR20993">
    <property type="entry name" value="GH07914P"/>
    <property type="match status" value="1"/>
</dbReference>
<protein>
    <submittedName>
        <fullName evidence="2">4-diphosphocytidyl-2-C-methyl-D-erythritol kinase</fullName>
    </submittedName>
</protein>
<dbReference type="AlphaFoldDB" id="A0A0A1X2N7"/>
<reference evidence="2" key="1">
    <citation type="submission" date="2014-11" db="EMBL/GenBank/DDBJ databases">
        <authorList>
            <person name="Geib S."/>
        </authorList>
    </citation>
    <scope>NUCLEOTIDE SEQUENCE</scope>
</reference>
<dbReference type="PANTHER" id="PTHR20993:SF0">
    <property type="entry name" value="GH07914P"/>
    <property type="match status" value="1"/>
</dbReference>
<evidence type="ECO:0000313" key="2">
    <source>
        <dbReference type="EMBL" id="JAD04923.1"/>
    </source>
</evidence>
<keyword evidence="2" id="KW-0808">Transferase</keyword>
<dbReference type="GO" id="GO:0016301">
    <property type="term" value="F:kinase activity"/>
    <property type="evidence" value="ECO:0007669"/>
    <property type="project" value="UniProtKB-KW"/>
</dbReference>
<feature type="chain" id="PRO_5001994462" evidence="1">
    <location>
        <begin position="17"/>
        <end position="258"/>
    </location>
</feature>
<gene>
    <name evidence="2" type="primary">ispE_1</name>
    <name evidence="2" type="ORF">g.13160</name>
</gene>
<keyword evidence="2" id="KW-0418">Kinase</keyword>
<dbReference type="EMBL" id="GBXI01009369">
    <property type="protein sequence ID" value="JAD04923.1"/>
    <property type="molecule type" value="Transcribed_RNA"/>
</dbReference>
<accession>A0A0A1X2N7</accession>